<name>D7E6Q3_METEZ</name>
<dbReference type="Proteomes" id="UP000000391">
    <property type="component" value="Chromosome"/>
</dbReference>
<dbReference type="RefSeq" id="WP_013193843.1">
    <property type="nucleotide sequence ID" value="NC_014253.1"/>
</dbReference>
<reference evidence="1 2" key="1">
    <citation type="submission" date="2010-06" db="EMBL/GenBank/DDBJ databases">
        <title>Complete sequence chromosome of Methanohalobium evestigatum Z-7303.</title>
        <authorList>
            <consortium name="US DOE Joint Genome Institute"/>
            <person name="Lucas S."/>
            <person name="Copeland A."/>
            <person name="Lapidus A."/>
            <person name="Cheng J.-F."/>
            <person name="Bruce D."/>
            <person name="Goodwin L."/>
            <person name="Pitluck S."/>
            <person name="Saunders E."/>
            <person name="Detter J.C."/>
            <person name="Han C."/>
            <person name="Tapia R."/>
            <person name="Land M."/>
            <person name="Hauser L."/>
            <person name="Kyrpides N."/>
            <person name="Mikhailova N."/>
            <person name="Sieprawska-Lupa M."/>
            <person name="Whitman W.B."/>
            <person name="Anderson I."/>
            <person name="Woyke T."/>
        </authorList>
    </citation>
    <scope>NUCLEOTIDE SEQUENCE [LARGE SCALE GENOMIC DNA]</scope>
    <source>
        <strain evidence="2">ATCC BAA-1072 / DSM 3721 / NBRC 107634 / OCM 161 / Z-7303</strain>
    </source>
</reference>
<dbReference type="OrthoDB" id="139882at2157"/>
<evidence type="ECO:0000313" key="2">
    <source>
        <dbReference type="Proteomes" id="UP000000391"/>
    </source>
</evidence>
<keyword evidence="2" id="KW-1185">Reference proteome</keyword>
<dbReference type="AlphaFoldDB" id="D7E6Q3"/>
<organism evidence="1 2">
    <name type="scientific">Methanohalobium evestigatum (strain ATCC BAA-1072 / DSM 3721 / NBRC 107634 / OCM 161 / Z-7303)</name>
    <dbReference type="NCBI Taxonomy" id="644295"/>
    <lineage>
        <taxon>Archaea</taxon>
        <taxon>Methanobacteriati</taxon>
        <taxon>Methanobacteriota</taxon>
        <taxon>Stenosarchaea group</taxon>
        <taxon>Methanomicrobia</taxon>
        <taxon>Methanosarcinales</taxon>
        <taxon>Methanosarcinaceae</taxon>
        <taxon>Methanohalobium</taxon>
    </lineage>
</organism>
<protein>
    <submittedName>
        <fullName evidence="1">Uncharacterized protein</fullName>
    </submittedName>
</protein>
<dbReference type="KEGG" id="mev:Metev_0350"/>
<evidence type="ECO:0000313" key="1">
    <source>
        <dbReference type="EMBL" id="ADI73275.1"/>
    </source>
</evidence>
<dbReference type="STRING" id="644295.Metev_0350"/>
<gene>
    <name evidence="1" type="ordered locus">Metev_0350</name>
</gene>
<sequence length="195" mass="22241">MDNQSLKQQIEDACNNLNQFFNNIAVLLKDCDRLMAEEGYTPFNGNTASYEISRSILNPEGWYPSYFSRAYVPEESSGYEPVDKVLFISIFLRYGVAGCHDVFMDDGTPLIVGGYIRPDDFDGFTYAGWLTKSWFWKDESNNISNANGEVYGTYKSFKNVKEIKSFAYPLGNIKNTTDIKGKIIERLVQIDSDDF</sequence>
<dbReference type="GeneID" id="9345967"/>
<proteinExistence type="predicted"/>
<dbReference type="EMBL" id="CP002069">
    <property type="protein sequence ID" value="ADI73275.1"/>
    <property type="molecule type" value="Genomic_DNA"/>
</dbReference>
<dbReference type="HOGENOM" id="CLU_1393573_0_0_2"/>
<accession>D7E6Q3</accession>